<dbReference type="NCBIfam" id="NF007797">
    <property type="entry name" value="PRK10502.1"/>
    <property type="match status" value="1"/>
</dbReference>
<accession>A0AAJ4TI78</accession>
<organism evidence="3 4">
    <name type="scientific">Providencia rettgeri</name>
    <dbReference type="NCBI Taxonomy" id="587"/>
    <lineage>
        <taxon>Bacteria</taxon>
        <taxon>Pseudomonadati</taxon>
        <taxon>Pseudomonadota</taxon>
        <taxon>Gammaproteobacteria</taxon>
        <taxon>Enterobacterales</taxon>
        <taxon>Morganellaceae</taxon>
        <taxon>Providencia</taxon>
    </lineage>
</organism>
<comment type="similarity">
    <text evidence="1">Belongs to the transferase hexapeptide repeat family.</text>
</comment>
<reference evidence="3" key="1">
    <citation type="submission" date="2021-06" db="EMBL/GenBank/DDBJ databases">
        <title>Emergence of genetically related NDM-1-producing Providencia rettgeri strains in Argentina.</title>
        <authorList>
            <person name="Pasteran F."/>
            <person name="Meo A."/>
            <person name="Gomez S."/>
            <person name="Derdoy L."/>
            <person name="Albronoz E."/>
            <person name="Faccone D."/>
            <person name="Guerriero L."/>
            <person name="Archuby D."/>
            <person name="Tarzia A."/>
            <person name="Lopez M."/>
            <person name="Corso A."/>
        </authorList>
    </citation>
    <scope>NUCLEOTIDE SEQUENCE</scope>
    <source>
        <strain evidence="3">PreM15628</strain>
    </source>
</reference>
<name>A0AAJ4TI78_PRORE</name>
<protein>
    <submittedName>
        <fullName evidence="3">WcaF family extracellular polysaccharide biosynthesis acetyltransferase</fullName>
    </submittedName>
</protein>
<dbReference type="InterPro" id="IPR011004">
    <property type="entry name" value="Trimer_LpxA-like_sf"/>
</dbReference>
<dbReference type="InterPro" id="IPR051159">
    <property type="entry name" value="Hexapeptide_acetyltransf"/>
</dbReference>
<evidence type="ECO:0000313" key="4">
    <source>
        <dbReference type="Proteomes" id="UP000682358"/>
    </source>
</evidence>
<dbReference type="GO" id="GO:0008374">
    <property type="term" value="F:O-acyltransferase activity"/>
    <property type="evidence" value="ECO:0007669"/>
    <property type="project" value="TreeGrafter"/>
</dbReference>
<evidence type="ECO:0000256" key="1">
    <source>
        <dbReference type="ARBA" id="ARBA00007274"/>
    </source>
</evidence>
<dbReference type="PANTHER" id="PTHR23416">
    <property type="entry name" value="SIALIC ACID SYNTHASE-RELATED"/>
    <property type="match status" value="1"/>
</dbReference>
<dbReference type="Proteomes" id="UP000682358">
    <property type="component" value="Chromosome"/>
</dbReference>
<gene>
    <name evidence="3" type="ORF">KOF27_19585</name>
</gene>
<dbReference type="AlphaFoldDB" id="A0AAJ4TI78"/>
<keyword evidence="2" id="KW-0808">Transferase</keyword>
<evidence type="ECO:0000313" key="3">
    <source>
        <dbReference type="EMBL" id="QWQ20729.2"/>
    </source>
</evidence>
<dbReference type="EMBL" id="CP076405">
    <property type="protein sequence ID" value="QWQ20729.2"/>
    <property type="molecule type" value="Genomic_DNA"/>
</dbReference>
<evidence type="ECO:0000256" key="2">
    <source>
        <dbReference type="ARBA" id="ARBA00022679"/>
    </source>
</evidence>
<dbReference type="GO" id="GO:0005829">
    <property type="term" value="C:cytosol"/>
    <property type="evidence" value="ECO:0007669"/>
    <property type="project" value="TreeGrafter"/>
</dbReference>
<dbReference type="Gene3D" id="2.160.10.10">
    <property type="entry name" value="Hexapeptide repeat proteins"/>
    <property type="match status" value="1"/>
</dbReference>
<dbReference type="PANTHER" id="PTHR23416:SF23">
    <property type="entry name" value="ACETYLTRANSFERASE C18B11.09C-RELATED"/>
    <property type="match status" value="1"/>
</dbReference>
<proteinExistence type="inferred from homology"/>
<dbReference type="SUPFAM" id="SSF51161">
    <property type="entry name" value="Trimeric LpxA-like enzymes"/>
    <property type="match status" value="1"/>
</dbReference>
<sequence>MKINLSLYSNEQYYPGKTFKIILWMIISYFIFETKIPYPSKIKRSILKIFGASVGTGVVIKPNVKIKYPWYLNIGSYSWIGEHVWIDNLVTVNIGSSCCISQGAMLLTGNHDFKTQTFDLITGEIKLEDGVWVGAKSIICPNTILEKNCVLCVASVAIGFLHSDSIYQGNPATIKRKRFWKDIYNENSINYGHYWPRWILSRRISIRKRLWSSWFNS</sequence>